<feature type="region of interest" description="Disordered" evidence="1">
    <location>
        <begin position="267"/>
        <end position="296"/>
    </location>
</feature>
<dbReference type="NCBIfam" id="NF041131">
    <property type="entry name" value="RicT_YaaT_fam"/>
    <property type="match status" value="1"/>
</dbReference>
<evidence type="ECO:0000256" key="1">
    <source>
        <dbReference type="SAM" id="MobiDB-lite"/>
    </source>
</evidence>
<dbReference type="PANTHER" id="PTHR43830:SF3">
    <property type="entry name" value="PROTEIN PSP1"/>
    <property type="match status" value="1"/>
</dbReference>
<evidence type="ECO:0000313" key="3">
    <source>
        <dbReference type="EMBL" id="QDV23271.1"/>
    </source>
</evidence>
<feature type="domain" description="PSP1 C-terminal" evidence="2">
    <location>
        <begin position="60"/>
        <end position="145"/>
    </location>
</feature>
<reference evidence="3 4" key="1">
    <citation type="submission" date="2019-02" db="EMBL/GenBank/DDBJ databases">
        <title>Deep-cultivation of Planctomycetes and their phenomic and genomic characterization uncovers novel biology.</title>
        <authorList>
            <person name="Wiegand S."/>
            <person name="Jogler M."/>
            <person name="Boedeker C."/>
            <person name="Pinto D."/>
            <person name="Vollmers J."/>
            <person name="Rivas-Marin E."/>
            <person name="Kohn T."/>
            <person name="Peeters S.H."/>
            <person name="Heuer A."/>
            <person name="Rast P."/>
            <person name="Oberbeckmann S."/>
            <person name="Bunk B."/>
            <person name="Jeske O."/>
            <person name="Meyerdierks A."/>
            <person name="Storesund J.E."/>
            <person name="Kallscheuer N."/>
            <person name="Luecker S."/>
            <person name="Lage O.M."/>
            <person name="Pohl T."/>
            <person name="Merkel B.J."/>
            <person name="Hornburger P."/>
            <person name="Mueller R.-W."/>
            <person name="Bruemmer F."/>
            <person name="Labrenz M."/>
            <person name="Spormann A.M."/>
            <person name="Op den Camp H."/>
            <person name="Overmann J."/>
            <person name="Amann R."/>
            <person name="Jetten M.S.M."/>
            <person name="Mascher T."/>
            <person name="Medema M.H."/>
            <person name="Devos D.P."/>
            <person name="Kaster A.-K."/>
            <person name="Ovreas L."/>
            <person name="Rohde M."/>
            <person name="Galperin M.Y."/>
            <person name="Jogler C."/>
        </authorList>
    </citation>
    <scope>NUCLEOTIDE SEQUENCE [LARGE SCALE GENOMIC DNA]</scope>
    <source>
        <strain evidence="3 4">Q31a</strain>
    </source>
</reference>
<dbReference type="PROSITE" id="PS51411">
    <property type="entry name" value="PSP1_C"/>
    <property type="match status" value="1"/>
</dbReference>
<organism evidence="3 4">
    <name type="scientific">Aureliella helgolandensis</name>
    <dbReference type="NCBI Taxonomy" id="2527968"/>
    <lineage>
        <taxon>Bacteria</taxon>
        <taxon>Pseudomonadati</taxon>
        <taxon>Planctomycetota</taxon>
        <taxon>Planctomycetia</taxon>
        <taxon>Pirellulales</taxon>
        <taxon>Pirellulaceae</taxon>
        <taxon>Aureliella</taxon>
    </lineage>
</organism>
<dbReference type="Proteomes" id="UP000318017">
    <property type="component" value="Chromosome"/>
</dbReference>
<dbReference type="InterPro" id="IPR047767">
    <property type="entry name" value="PSP1-like"/>
</dbReference>
<dbReference type="KEGG" id="ahel:Q31a_15690"/>
<protein>
    <recommendedName>
        <fullName evidence="2">PSP1 C-terminal domain-containing protein</fullName>
    </recommendedName>
</protein>
<dbReference type="Pfam" id="PF04468">
    <property type="entry name" value="PSP1"/>
    <property type="match status" value="1"/>
</dbReference>
<dbReference type="OrthoDB" id="9779344at2"/>
<dbReference type="InterPro" id="IPR007557">
    <property type="entry name" value="PSP1_C"/>
</dbReference>
<proteinExistence type="predicted"/>
<feature type="compositionally biased region" description="Basic and acidic residues" evidence="1">
    <location>
        <begin position="283"/>
        <end position="296"/>
    </location>
</feature>
<dbReference type="GO" id="GO:0005737">
    <property type="term" value="C:cytoplasm"/>
    <property type="evidence" value="ECO:0007669"/>
    <property type="project" value="TreeGrafter"/>
</dbReference>
<sequence length="296" mass="33608">MASYVVRCGTMRTLHVMQARLSYARGMRVIARTARGLEAGEVLSEADERVLKQMDSPPGGTIQREMTEEDESELAHLAAKSVEEADKCFEAIQALELPMDLVDIERIFGGERMVIYYLSESRVDFRELVKRLANEFQTRVEMRQIGVRDEAKLLADYGDCGKPVCCNTHLMKMPPVSMKMAKLQKATLDPNKISGRCGRLKCCLRYEYDIYEEHRKMLPKIGVDVVTANGRGRVLNQELLSRQLLVQMEDNRRLMVHADDVLSVIKRPKTGSSSSSVNPQVELQEKNKDRHSADNE</sequence>
<dbReference type="RefSeq" id="WP_145076057.1">
    <property type="nucleotide sequence ID" value="NZ_CP036298.1"/>
</dbReference>
<dbReference type="EMBL" id="CP036298">
    <property type="protein sequence ID" value="QDV23271.1"/>
    <property type="molecule type" value="Genomic_DNA"/>
</dbReference>
<dbReference type="PANTHER" id="PTHR43830">
    <property type="entry name" value="PROTEIN PSP1"/>
    <property type="match status" value="1"/>
</dbReference>
<accession>A0A518G3V3</accession>
<name>A0A518G3V3_9BACT</name>
<dbReference type="AlphaFoldDB" id="A0A518G3V3"/>
<feature type="compositionally biased region" description="Polar residues" evidence="1">
    <location>
        <begin position="270"/>
        <end position="281"/>
    </location>
</feature>
<keyword evidence="4" id="KW-1185">Reference proteome</keyword>
<evidence type="ECO:0000313" key="4">
    <source>
        <dbReference type="Proteomes" id="UP000318017"/>
    </source>
</evidence>
<gene>
    <name evidence="3" type="ORF">Q31a_15690</name>
</gene>
<evidence type="ECO:0000259" key="2">
    <source>
        <dbReference type="PROSITE" id="PS51411"/>
    </source>
</evidence>